<accession>A0AAP0PV60</accession>
<gene>
    <name evidence="3" type="ORF">Sjap_003550</name>
</gene>
<keyword evidence="2" id="KW-0472">Membrane</keyword>
<dbReference type="InterPro" id="IPR040411">
    <property type="entry name" value="At5g23160-like"/>
</dbReference>
<dbReference type="AlphaFoldDB" id="A0AAP0PV60"/>
<keyword evidence="4" id="KW-1185">Reference proteome</keyword>
<feature type="transmembrane region" description="Helical" evidence="2">
    <location>
        <begin position="201"/>
        <end position="230"/>
    </location>
</feature>
<feature type="compositionally biased region" description="Low complexity" evidence="1">
    <location>
        <begin position="162"/>
        <end position="179"/>
    </location>
</feature>
<name>A0AAP0PV60_9MAGN</name>
<feature type="region of interest" description="Disordered" evidence="1">
    <location>
        <begin position="110"/>
        <end position="148"/>
    </location>
</feature>
<keyword evidence="2" id="KW-0812">Transmembrane</keyword>
<evidence type="ECO:0000256" key="1">
    <source>
        <dbReference type="SAM" id="MobiDB-lite"/>
    </source>
</evidence>
<evidence type="ECO:0008006" key="5">
    <source>
        <dbReference type="Google" id="ProtNLM"/>
    </source>
</evidence>
<evidence type="ECO:0000313" key="3">
    <source>
        <dbReference type="EMBL" id="KAK9156070.1"/>
    </source>
</evidence>
<protein>
    <recommendedName>
        <fullName evidence="5">Transmembrane protein</fullName>
    </recommendedName>
</protein>
<proteinExistence type="predicted"/>
<feature type="region of interest" description="Disordered" evidence="1">
    <location>
        <begin position="48"/>
        <end position="80"/>
    </location>
</feature>
<evidence type="ECO:0000256" key="2">
    <source>
        <dbReference type="SAM" id="Phobius"/>
    </source>
</evidence>
<comment type="caution">
    <text evidence="3">The sequence shown here is derived from an EMBL/GenBank/DDBJ whole genome shotgun (WGS) entry which is preliminary data.</text>
</comment>
<dbReference type="Proteomes" id="UP001417504">
    <property type="component" value="Unassembled WGS sequence"/>
</dbReference>
<dbReference type="PANTHER" id="PTHR34379">
    <property type="entry name" value="OS07G0553800 PROTEIN"/>
    <property type="match status" value="1"/>
</dbReference>
<dbReference type="PANTHER" id="PTHR34379:SF6">
    <property type="entry name" value="PROTEIN 3F"/>
    <property type="match status" value="1"/>
</dbReference>
<organism evidence="3 4">
    <name type="scientific">Stephania japonica</name>
    <dbReference type="NCBI Taxonomy" id="461633"/>
    <lineage>
        <taxon>Eukaryota</taxon>
        <taxon>Viridiplantae</taxon>
        <taxon>Streptophyta</taxon>
        <taxon>Embryophyta</taxon>
        <taxon>Tracheophyta</taxon>
        <taxon>Spermatophyta</taxon>
        <taxon>Magnoliopsida</taxon>
        <taxon>Ranunculales</taxon>
        <taxon>Menispermaceae</taxon>
        <taxon>Menispermoideae</taxon>
        <taxon>Cissampelideae</taxon>
        <taxon>Stephania</taxon>
    </lineage>
</organism>
<keyword evidence="2" id="KW-1133">Transmembrane helix</keyword>
<feature type="region of interest" description="Disordered" evidence="1">
    <location>
        <begin position="162"/>
        <end position="191"/>
    </location>
</feature>
<dbReference type="EMBL" id="JBBNAE010000001">
    <property type="protein sequence ID" value="KAK9156070.1"/>
    <property type="molecule type" value="Genomic_DNA"/>
</dbReference>
<reference evidence="3 4" key="1">
    <citation type="submission" date="2024-01" db="EMBL/GenBank/DDBJ databases">
        <title>Genome assemblies of Stephania.</title>
        <authorList>
            <person name="Yang L."/>
        </authorList>
    </citation>
    <scope>NUCLEOTIDE SEQUENCE [LARGE SCALE GENOMIC DNA]</scope>
    <source>
        <strain evidence="3">QJT</strain>
        <tissue evidence="3">Leaf</tissue>
    </source>
</reference>
<sequence length="286" mass="32740">MTNNTNNRSVFLCFRPVAVVEEESSNHHYFDEDDHLHQDLSYIKIGEKQQRKQGSFDQEMDDKSPKSTKPKRTMGWLQRGGCRRRSAHRIISKIAKAVMFDTELTKRIRSRKVRQDPTHSSTSNPILTEEEERIDQSPQSSFSRSSSSLTTLTTSSSLKLNRSSSCLSSSTTSNSFRTSEPNQTVESRTTRITRRSRNYSGWYLVVVSLVSVILFGRFLAVLWTATWLFLIPSRRGGCGTEDNRTVEAKLSSADRELSLSRDRVNSRRVVMDGFLERNNNNSRRVS</sequence>
<evidence type="ECO:0000313" key="4">
    <source>
        <dbReference type="Proteomes" id="UP001417504"/>
    </source>
</evidence>